<comment type="caution">
    <text evidence="5">The sequence shown here is derived from an EMBL/GenBank/DDBJ whole genome shotgun (WGS) entry which is preliminary data.</text>
</comment>
<keyword evidence="3" id="KW-0472">Membrane</keyword>
<evidence type="ECO:0000256" key="2">
    <source>
        <dbReference type="SAM" id="MobiDB-lite"/>
    </source>
</evidence>
<keyword evidence="3" id="KW-0812">Transmembrane</keyword>
<feature type="compositionally biased region" description="Polar residues" evidence="2">
    <location>
        <begin position="421"/>
        <end position="445"/>
    </location>
</feature>
<organism evidence="5 6">
    <name type="scientific">Geosmithia morbida</name>
    <dbReference type="NCBI Taxonomy" id="1094350"/>
    <lineage>
        <taxon>Eukaryota</taxon>
        <taxon>Fungi</taxon>
        <taxon>Dikarya</taxon>
        <taxon>Ascomycota</taxon>
        <taxon>Pezizomycotina</taxon>
        <taxon>Sordariomycetes</taxon>
        <taxon>Hypocreomycetidae</taxon>
        <taxon>Hypocreales</taxon>
        <taxon>Bionectriaceae</taxon>
        <taxon>Geosmithia</taxon>
    </lineage>
</organism>
<feature type="region of interest" description="Disordered" evidence="2">
    <location>
        <begin position="360"/>
        <end position="445"/>
    </location>
</feature>
<keyword evidence="3" id="KW-1133">Transmembrane helix</keyword>
<dbReference type="Pfam" id="PF13639">
    <property type="entry name" value="zf-RING_2"/>
    <property type="match status" value="1"/>
</dbReference>
<evidence type="ECO:0000313" key="5">
    <source>
        <dbReference type="EMBL" id="KAF4125139.1"/>
    </source>
</evidence>
<protein>
    <submittedName>
        <fullName evidence="5">Zinc finger, C3HC4 type (RING finger)</fullName>
    </submittedName>
</protein>
<keyword evidence="6" id="KW-1185">Reference proteome</keyword>
<dbReference type="CDD" id="cd16473">
    <property type="entry name" value="RING-H2_RNF103"/>
    <property type="match status" value="1"/>
</dbReference>
<dbReference type="PANTHER" id="PTHR22765:SF434">
    <property type="entry name" value="GB|AAD18119.1-RELATED"/>
    <property type="match status" value="1"/>
</dbReference>
<dbReference type="AlphaFoldDB" id="A0A9P4Z0F2"/>
<dbReference type="PROSITE" id="PS50089">
    <property type="entry name" value="ZF_RING_2"/>
    <property type="match status" value="1"/>
</dbReference>
<dbReference type="FunFam" id="3.30.40.10:FF:000539">
    <property type="entry name" value="Ring finger domain protein"/>
    <property type="match status" value="1"/>
</dbReference>
<dbReference type="GeneID" id="55970206"/>
<dbReference type="RefSeq" id="XP_035323791.1">
    <property type="nucleotide sequence ID" value="XM_035465954.1"/>
</dbReference>
<feature type="compositionally biased region" description="Acidic residues" evidence="2">
    <location>
        <begin position="245"/>
        <end position="256"/>
    </location>
</feature>
<feature type="compositionally biased region" description="Low complexity" evidence="2">
    <location>
        <begin position="166"/>
        <end position="192"/>
    </location>
</feature>
<gene>
    <name evidence="5" type="ORF">GMORB2_3978</name>
</gene>
<reference evidence="5" key="1">
    <citation type="submission" date="2020-03" db="EMBL/GenBank/DDBJ databases">
        <title>Site-based positive gene gene selection in Geosmithia morbida across the United States reveals a broad range of putative effectors and factors for local host and environmental adapation.</title>
        <authorList>
            <person name="Onufrak A."/>
            <person name="Murdoch R.W."/>
            <person name="Gazis R."/>
            <person name="Huff M."/>
            <person name="Staton M."/>
            <person name="Klingeman W."/>
            <person name="Hadziabdic D."/>
        </authorList>
    </citation>
    <scope>NUCLEOTIDE SEQUENCE</scope>
    <source>
        <strain evidence="5">1262</strain>
    </source>
</reference>
<dbReference type="SMART" id="SM00184">
    <property type="entry name" value="RING"/>
    <property type="match status" value="1"/>
</dbReference>
<dbReference type="PANTHER" id="PTHR22765">
    <property type="entry name" value="RING FINGER AND PROTEASE ASSOCIATED DOMAIN-CONTAINING"/>
    <property type="match status" value="1"/>
</dbReference>
<name>A0A9P4Z0F2_9HYPO</name>
<evidence type="ECO:0000256" key="1">
    <source>
        <dbReference type="PROSITE-ProRule" id="PRU00175"/>
    </source>
</evidence>
<dbReference type="EMBL" id="JAANYQ010000003">
    <property type="protein sequence ID" value="KAF4125139.1"/>
    <property type="molecule type" value="Genomic_DNA"/>
</dbReference>
<feature type="transmembrane region" description="Helical" evidence="3">
    <location>
        <begin position="44"/>
        <end position="69"/>
    </location>
</feature>
<dbReference type="GO" id="GO:0061630">
    <property type="term" value="F:ubiquitin protein ligase activity"/>
    <property type="evidence" value="ECO:0007669"/>
    <property type="project" value="TreeGrafter"/>
</dbReference>
<feature type="compositionally biased region" description="Polar residues" evidence="2">
    <location>
        <begin position="220"/>
        <end position="241"/>
    </location>
</feature>
<dbReference type="OrthoDB" id="8062037at2759"/>
<sequence length="445" mass="48724">MSSLKDTISQTVVLIARATTTTGSDDKNDQETDRDRGSNSSSPLLFFVALGFGVVFTNLWIIVGVKYCFRYNARNRAARLSEEGEPINMENMPRPHRRRREKKLMTMDEVNDKFPMMKYKAWVSSRAHEGLPTAGGIDPDAARPAATLGNADGILPDASVNERTLSDNPSPSSQQPADNNNNNSTTITTATSREASPTRAAPTSDGDDDDDNINEKRQDIQQQSRPVSGHDQGQPSTNTQRVDSRDDDDDDDDDDEHINAALPPDRIQAPGDSCAICIDTLEDDDDVRGLTCGHAFHAGCIDPWLTSRRACCPLCKADYYIPKPRPNQDGQDPNAASPPAFDAPANSRLNLPTVLRSVFRTPTYDPQITAPPRRSRRRRARADNSAPGRQRTASTREVGSSPGMFAYMRSALRFGSRGNDRTTGSSTQQQAEVTPSQLESGTARA</sequence>
<evidence type="ECO:0000313" key="6">
    <source>
        <dbReference type="Proteomes" id="UP000749293"/>
    </source>
</evidence>
<dbReference type="SUPFAM" id="SSF57850">
    <property type="entry name" value="RING/U-box"/>
    <property type="match status" value="1"/>
</dbReference>
<feature type="compositionally biased region" description="Basic and acidic residues" evidence="2">
    <location>
        <begin position="24"/>
        <end position="37"/>
    </location>
</feature>
<dbReference type="InterPro" id="IPR001841">
    <property type="entry name" value="Znf_RING"/>
</dbReference>
<dbReference type="InterPro" id="IPR013083">
    <property type="entry name" value="Znf_RING/FYVE/PHD"/>
</dbReference>
<keyword evidence="1" id="KW-0862">Zinc</keyword>
<evidence type="ECO:0000259" key="4">
    <source>
        <dbReference type="PROSITE" id="PS50089"/>
    </source>
</evidence>
<dbReference type="Proteomes" id="UP000749293">
    <property type="component" value="Unassembled WGS sequence"/>
</dbReference>
<feature type="region of interest" description="Disordered" evidence="2">
    <location>
        <begin position="326"/>
        <end position="348"/>
    </location>
</feature>
<dbReference type="GO" id="GO:0005737">
    <property type="term" value="C:cytoplasm"/>
    <property type="evidence" value="ECO:0007669"/>
    <property type="project" value="TreeGrafter"/>
</dbReference>
<evidence type="ECO:0000256" key="3">
    <source>
        <dbReference type="SAM" id="Phobius"/>
    </source>
</evidence>
<feature type="domain" description="RING-type" evidence="4">
    <location>
        <begin position="274"/>
        <end position="316"/>
    </location>
</feature>
<feature type="region of interest" description="Disordered" evidence="2">
    <location>
        <begin position="133"/>
        <end position="271"/>
    </location>
</feature>
<dbReference type="GO" id="GO:0008270">
    <property type="term" value="F:zinc ion binding"/>
    <property type="evidence" value="ECO:0007669"/>
    <property type="project" value="UniProtKB-KW"/>
</dbReference>
<accession>A0A9P4Z0F2</accession>
<dbReference type="InterPro" id="IPR051826">
    <property type="entry name" value="E3_ubiquitin-ligase_domain"/>
</dbReference>
<keyword evidence="1" id="KW-0479">Metal-binding</keyword>
<keyword evidence="1" id="KW-0863">Zinc-finger</keyword>
<proteinExistence type="predicted"/>
<dbReference type="GO" id="GO:0006511">
    <property type="term" value="P:ubiquitin-dependent protein catabolic process"/>
    <property type="evidence" value="ECO:0007669"/>
    <property type="project" value="TreeGrafter"/>
</dbReference>
<feature type="region of interest" description="Disordered" evidence="2">
    <location>
        <begin position="19"/>
        <end position="40"/>
    </location>
</feature>
<dbReference type="Gene3D" id="3.30.40.10">
    <property type="entry name" value="Zinc/RING finger domain, C3HC4 (zinc finger)"/>
    <property type="match status" value="1"/>
</dbReference>